<feature type="region of interest" description="Disordered" evidence="1">
    <location>
        <begin position="1"/>
        <end position="83"/>
    </location>
</feature>
<feature type="compositionally biased region" description="Basic and acidic residues" evidence="1">
    <location>
        <begin position="42"/>
        <end position="65"/>
    </location>
</feature>
<accession>A0ABU6S0V8</accession>
<feature type="non-terminal residue" evidence="2">
    <location>
        <position position="1"/>
    </location>
</feature>
<dbReference type="EMBL" id="JASCZI010037916">
    <property type="protein sequence ID" value="MED6129853.1"/>
    <property type="molecule type" value="Genomic_DNA"/>
</dbReference>
<reference evidence="2 3" key="1">
    <citation type="journal article" date="2023" name="Plants (Basel)">
        <title>Bridging the Gap: Combining Genomics and Transcriptomics Approaches to Understand Stylosanthes scabra, an Orphan Legume from the Brazilian Caatinga.</title>
        <authorList>
            <person name="Ferreira-Neto J.R.C."/>
            <person name="da Silva M.D."/>
            <person name="Binneck E."/>
            <person name="de Melo N.F."/>
            <person name="da Silva R.H."/>
            <person name="de Melo A.L.T.M."/>
            <person name="Pandolfi V."/>
            <person name="Bustamante F.O."/>
            <person name="Brasileiro-Vidal A.C."/>
            <person name="Benko-Iseppon A.M."/>
        </authorList>
    </citation>
    <scope>NUCLEOTIDE SEQUENCE [LARGE SCALE GENOMIC DNA]</scope>
    <source>
        <tissue evidence="2">Leaves</tissue>
    </source>
</reference>
<name>A0ABU6S0V8_9FABA</name>
<protein>
    <submittedName>
        <fullName evidence="2">Uncharacterized protein</fullName>
    </submittedName>
</protein>
<organism evidence="2 3">
    <name type="scientific">Stylosanthes scabra</name>
    <dbReference type="NCBI Taxonomy" id="79078"/>
    <lineage>
        <taxon>Eukaryota</taxon>
        <taxon>Viridiplantae</taxon>
        <taxon>Streptophyta</taxon>
        <taxon>Embryophyta</taxon>
        <taxon>Tracheophyta</taxon>
        <taxon>Spermatophyta</taxon>
        <taxon>Magnoliopsida</taxon>
        <taxon>eudicotyledons</taxon>
        <taxon>Gunneridae</taxon>
        <taxon>Pentapetalae</taxon>
        <taxon>rosids</taxon>
        <taxon>fabids</taxon>
        <taxon>Fabales</taxon>
        <taxon>Fabaceae</taxon>
        <taxon>Papilionoideae</taxon>
        <taxon>50 kb inversion clade</taxon>
        <taxon>dalbergioids sensu lato</taxon>
        <taxon>Dalbergieae</taxon>
        <taxon>Pterocarpus clade</taxon>
        <taxon>Stylosanthes</taxon>
    </lineage>
</organism>
<comment type="caution">
    <text evidence="2">The sequence shown here is derived from an EMBL/GenBank/DDBJ whole genome shotgun (WGS) entry which is preliminary data.</text>
</comment>
<proteinExistence type="predicted"/>
<evidence type="ECO:0000313" key="2">
    <source>
        <dbReference type="EMBL" id="MED6129853.1"/>
    </source>
</evidence>
<gene>
    <name evidence="2" type="ORF">PIB30_112135</name>
</gene>
<dbReference type="Proteomes" id="UP001341840">
    <property type="component" value="Unassembled WGS sequence"/>
</dbReference>
<sequence length="83" mass="9346">RVRGRRGRRPRGLAGPISSYWSPAFRMPDPPEMSFRDGGAARPREAGRTGKKRGTEKEVQHEDFPGAHPSMYYSRPSTLSAEF</sequence>
<evidence type="ECO:0000313" key="3">
    <source>
        <dbReference type="Proteomes" id="UP001341840"/>
    </source>
</evidence>
<evidence type="ECO:0000256" key="1">
    <source>
        <dbReference type="SAM" id="MobiDB-lite"/>
    </source>
</evidence>
<keyword evidence="3" id="KW-1185">Reference proteome</keyword>
<feature type="compositionally biased region" description="Basic residues" evidence="1">
    <location>
        <begin position="1"/>
        <end position="11"/>
    </location>
</feature>